<proteinExistence type="inferred from homology"/>
<dbReference type="InterPro" id="IPR007627">
    <property type="entry name" value="RNA_pol_sigma70_r2"/>
</dbReference>
<evidence type="ECO:0000256" key="3">
    <source>
        <dbReference type="ARBA" id="ARBA00023082"/>
    </source>
</evidence>
<dbReference type="InterPro" id="IPR013325">
    <property type="entry name" value="RNA_pol_sigma_r2"/>
</dbReference>
<dbReference type="SUPFAM" id="SSF88659">
    <property type="entry name" value="Sigma3 and sigma4 domains of RNA polymerase sigma factors"/>
    <property type="match status" value="1"/>
</dbReference>
<dbReference type="Pfam" id="PF04542">
    <property type="entry name" value="Sigma70_r2"/>
    <property type="match status" value="1"/>
</dbReference>
<evidence type="ECO:0000313" key="7">
    <source>
        <dbReference type="EMBL" id="MFC0546677.1"/>
    </source>
</evidence>
<dbReference type="PANTHER" id="PTHR43133">
    <property type="entry name" value="RNA POLYMERASE ECF-TYPE SIGMA FACTO"/>
    <property type="match status" value="1"/>
</dbReference>
<dbReference type="RefSeq" id="WP_273936918.1">
    <property type="nucleotide sequence ID" value="NZ_CP097263.1"/>
</dbReference>
<evidence type="ECO:0000256" key="4">
    <source>
        <dbReference type="ARBA" id="ARBA00023163"/>
    </source>
</evidence>
<dbReference type="InterPro" id="IPR039425">
    <property type="entry name" value="RNA_pol_sigma-70-like"/>
</dbReference>
<dbReference type="Gene3D" id="1.10.1740.10">
    <property type="match status" value="1"/>
</dbReference>
<dbReference type="Gene3D" id="1.10.10.10">
    <property type="entry name" value="Winged helix-like DNA-binding domain superfamily/Winged helix DNA-binding domain"/>
    <property type="match status" value="1"/>
</dbReference>
<protein>
    <submittedName>
        <fullName evidence="7">RNA polymerase sigma factor</fullName>
    </submittedName>
</protein>
<feature type="domain" description="RNA polymerase sigma factor 70 region 4 type 2" evidence="6">
    <location>
        <begin position="120"/>
        <end position="167"/>
    </location>
</feature>
<comment type="caution">
    <text evidence="7">The sequence shown here is derived from an EMBL/GenBank/DDBJ whole genome shotgun (WGS) entry which is preliminary data.</text>
</comment>
<reference evidence="7 8" key="1">
    <citation type="submission" date="2024-09" db="EMBL/GenBank/DDBJ databases">
        <authorList>
            <person name="Sun Q."/>
            <person name="Mori K."/>
        </authorList>
    </citation>
    <scope>NUCLEOTIDE SEQUENCE [LARGE SCALE GENOMIC DNA]</scope>
    <source>
        <strain evidence="7 8">TBRC 1432</strain>
    </source>
</reference>
<dbReference type="InterPro" id="IPR013249">
    <property type="entry name" value="RNA_pol_sigma70_r4_t2"/>
</dbReference>
<gene>
    <name evidence="7" type="ORF">ACFFH7_34570</name>
</gene>
<dbReference type="InterPro" id="IPR013324">
    <property type="entry name" value="RNA_pol_sigma_r3/r4-like"/>
</dbReference>
<evidence type="ECO:0000259" key="5">
    <source>
        <dbReference type="Pfam" id="PF04542"/>
    </source>
</evidence>
<keyword evidence="2" id="KW-0805">Transcription regulation</keyword>
<organism evidence="7 8">
    <name type="scientific">Kutzneria chonburiensis</name>
    <dbReference type="NCBI Taxonomy" id="1483604"/>
    <lineage>
        <taxon>Bacteria</taxon>
        <taxon>Bacillati</taxon>
        <taxon>Actinomycetota</taxon>
        <taxon>Actinomycetes</taxon>
        <taxon>Pseudonocardiales</taxon>
        <taxon>Pseudonocardiaceae</taxon>
        <taxon>Kutzneria</taxon>
    </lineage>
</organism>
<accession>A0ABV6N2J5</accession>
<keyword evidence="8" id="KW-1185">Reference proteome</keyword>
<feature type="domain" description="RNA polymerase sigma-70 region 2" evidence="5">
    <location>
        <begin position="13"/>
        <end position="80"/>
    </location>
</feature>
<sequence>MDRLGSESDLVALYDTHARLLFHYLSRRVGPEAADDLVAETFLAAWQQRATFDPARAGAKAWLYGIATNLMRRHLRGEERRLRAWGRAWSNWIGHRRSDDDLGERVATAADAEVLAGRAAEAVAQLRSEEREVLLLVAWASLTPTEVAEALGVAVATVRTRLHRARTNVRKHLEDSRDV</sequence>
<dbReference type="Proteomes" id="UP001589810">
    <property type="component" value="Unassembled WGS sequence"/>
</dbReference>
<dbReference type="NCBIfam" id="TIGR02937">
    <property type="entry name" value="sigma70-ECF"/>
    <property type="match status" value="1"/>
</dbReference>
<dbReference type="Pfam" id="PF08281">
    <property type="entry name" value="Sigma70_r4_2"/>
    <property type="match status" value="1"/>
</dbReference>
<dbReference type="PANTHER" id="PTHR43133:SF62">
    <property type="entry name" value="RNA POLYMERASE SIGMA FACTOR SIGZ"/>
    <property type="match status" value="1"/>
</dbReference>
<dbReference type="SUPFAM" id="SSF88946">
    <property type="entry name" value="Sigma2 domain of RNA polymerase sigma factors"/>
    <property type="match status" value="1"/>
</dbReference>
<comment type="similarity">
    <text evidence="1">Belongs to the sigma-70 factor family. ECF subfamily.</text>
</comment>
<dbReference type="EMBL" id="JBHLUD010000013">
    <property type="protein sequence ID" value="MFC0546677.1"/>
    <property type="molecule type" value="Genomic_DNA"/>
</dbReference>
<evidence type="ECO:0000259" key="6">
    <source>
        <dbReference type="Pfam" id="PF08281"/>
    </source>
</evidence>
<name>A0ABV6N2J5_9PSEU</name>
<evidence type="ECO:0000256" key="2">
    <source>
        <dbReference type="ARBA" id="ARBA00023015"/>
    </source>
</evidence>
<keyword evidence="4" id="KW-0804">Transcription</keyword>
<dbReference type="InterPro" id="IPR014284">
    <property type="entry name" value="RNA_pol_sigma-70_dom"/>
</dbReference>
<keyword evidence="3" id="KW-0731">Sigma factor</keyword>
<evidence type="ECO:0000256" key="1">
    <source>
        <dbReference type="ARBA" id="ARBA00010641"/>
    </source>
</evidence>
<dbReference type="InterPro" id="IPR036388">
    <property type="entry name" value="WH-like_DNA-bd_sf"/>
</dbReference>
<dbReference type="CDD" id="cd06171">
    <property type="entry name" value="Sigma70_r4"/>
    <property type="match status" value="1"/>
</dbReference>
<evidence type="ECO:0000313" key="8">
    <source>
        <dbReference type="Proteomes" id="UP001589810"/>
    </source>
</evidence>